<keyword evidence="7" id="KW-0067">ATP-binding</keyword>
<evidence type="ECO:0000256" key="4">
    <source>
        <dbReference type="ARBA" id="ARBA00022679"/>
    </source>
</evidence>
<evidence type="ECO:0000259" key="13">
    <source>
        <dbReference type="Pfam" id="PF02518"/>
    </source>
</evidence>
<evidence type="ECO:0000256" key="10">
    <source>
        <dbReference type="SAM" id="MobiDB-lite"/>
    </source>
</evidence>
<dbReference type="Gene3D" id="3.30.565.10">
    <property type="entry name" value="Histidine kinase-like ATPase, C-terminal domain"/>
    <property type="match status" value="1"/>
</dbReference>
<dbReference type="InterPro" id="IPR003594">
    <property type="entry name" value="HATPase_dom"/>
</dbReference>
<dbReference type="Pfam" id="PF07730">
    <property type="entry name" value="HisKA_3"/>
    <property type="match status" value="1"/>
</dbReference>
<evidence type="ECO:0000256" key="12">
    <source>
        <dbReference type="SAM" id="SignalP"/>
    </source>
</evidence>
<sequence length="430" mass="44056">MINFRAAWLSLPAVLFVLIATQEVAASPDLRGPLWANALCAAGMAAPIVAGHRRPALAALVTAAAAMAQTTWLTPSTRLAMPLVAMLLAAYTAGRRIERRAAAGAALLLCVAQAWLGPVVVNGDPLGDGLFVTVALWAVWLLGRSATTRARLADQELARQEAERRRAEQVRQAVADERRAVARDLHDTVAHAVTLMVLQATGTRLVAQAQPETAVAALATIERTGRQAMGDLRAMLGVLRTAGSDTAAPGPTLDDLEDLVRGARDSGMDVTVEDHTGRRALPRITSATAFRAVQEALTNAARHAPGAPVLVTLRAGRSGLRVTIDNEPGTAPATDVPGARLGLIGLRERVTALGGELRAVPRPGGGFTVGLDLPADLDPAGGPPAPSEPHAPSGPDSPGGPDSSGPDSSGPGSVGGLDSAVGPRLPGAAA</sequence>
<name>A0ABT6WI01_9ACTN</name>
<keyword evidence="8" id="KW-0902">Two-component regulatory system</keyword>
<keyword evidence="12" id="KW-0732">Signal</keyword>
<keyword evidence="11" id="KW-1133">Transmembrane helix</keyword>
<evidence type="ECO:0000256" key="9">
    <source>
        <dbReference type="SAM" id="Coils"/>
    </source>
</evidence>
<dbReference type="PANTHER" id="PTHR24421">
    <property type="entry name" value="NITRATE/NITRITE SENSOR PROTEIN NARX-RELATED"/>
    <property type="match status" value="1"/>
</dbReference>
<feature type="coiled-coil region" evidence="9">
    <location>
        <begin position="150"/>
        <end position="179"/>
    </location>
</feature>
<feature type="domain" description="Histidine kinase/HSP90-like ATPase" evidence="13">
    <location>
        <begin position="289"/>
        <end position="375"/>
    </location>
</feature>
<feature type="compositionally biased region" description="Low complexity" evidence="10">
    <location>
        <begin position="393"/>
        <end position="419"/>
    </location>
</feature>
<keyword evidence="9" id="KW-0175">Coiled coil</keyword>
<dbReference type="GO" id="GO:0016301">
    <property type="term" value="F:kinase activity"/>
    <property type="evidence" value="ECO:0007669"/>
    <property type="project" value="UniProtKB-KW"/>
</dbReference>
<evidence type="ECO:0000256" key="2">
    <source>
        <dbReference type="ARBA" id="ARBA00012438"/>
    </source>
</evidence>
<feature type="domain" description="Signal transduction histidine kinase subgroup 3 dimerisation and phosphoacceptor" evidence="14">
    <location>
        <begin position="177"/>
        <end position="242"/>
    </location>
</feature>
<feature type="compositionally biased region" description="Low complexity" evidence="10">
    <location>
        <begin position="370"/>
        <end position="380"/>
    </location>
</feature>
<dbReference type="RefSeq" id="WP_282759432.1">
    <property type="nucleotide sequence ID" value="NZ_JASCTH010000007.1"/>
</dbReference>
<evidence type="ECO:0000256" key="5">
    <source>
        <dbReference type="ARBA" id="ARBA00022741"/>
    </source>
</evidence>
<keyword evidence="11" id="KW-0812">Transmembrane</keyword>
<keyword evidence="5" id="KW-0547">Nucleotide-binding</keyword>
<organism evidence="15 16">
    <name type="scientific">Actinoplanes sandaracinus</name>
    <dbReference type="NCBI Taxonomy" id="3045177"/>
    <lineage>
        <taxon>Bacteria</taxon>
        <taxon>Bacillati</taxon>
        <taxon>Actinomycetota</taxon>
        <taxon>Actinomycetes</taxon>
        <taxon>Micromonosporales</taxon>
        <taxon>Micromonosporaceae</taxon>
        <taxon>Actinoplanes</taxon>
    </lineage>
</organism>
<dbReference type="EMBL" id="JASCTH010000007">
    <property type="protein sequence ID" value="MDI6099305.1"/>
    <property type="molecule type" value="Genomic_DNA"/>
</dbReference>
<keyword evidence="11" id="KW-0472">Membrane</keyword>
<comment type="catalytic activity">
    <reaction evidence="1">
        <text>ATP + protein L-histidine = ADP + protein N-phospho-L-histidine.</text>
        <dbReference type="EC" id="2.7.13.3"/>
    </reaction>
</comment>
<dbReference type="Proteomes" id="UP001241758">
    <property type="component" value="Unassembled WGS sequence"/>
</dbReference>
<feature type="transmembrane region" description="Helical" evidence="11">
    <location>
        <begin position="79"/>
        <end position="94"/>
    </location>
</feature>
<evidence type="ECO:0000256" key="1">
    <source>
        <dbReference type="ARBA" id="ARBA00000085"/>
    </source>
</evidence>
<evidence type="ECO:0000313" key="15">
    <source>
        <dbReference type="EMBL" id="MDI6099305.1"/>
    </source>
</evidence>
<accession>A0ABT6WI01</accession>
<evidence type="ECO:0000256" key="6">
    <source>
        <dbReference type="ARBA" id="ARBA00022777"/>
    </source>
</evidence>
<keyword evidence="4" id="KW-0808">Transferase</keyword>
<proteinExistence type="predicted"/>
<evidence type="ECO:0000256" key="8">
    <source>
        <dbReference type="ARBA" id="ARBA00023012"/>
    </source>
</evidence>
<dbReference type="InterPro" id="IPR036890">
    <property type="entry name" value="HATPase_C_sf"/>
</dbReference>
<keyword evidence="16" id="KW-1185">Reference proteome</keyword>
<feature type="region of interest" description="Disordered" evidence="10">
    <location>
        <begin position="360"/>
        <end position="430"/>
    </location>
</feature>
<evidence type="ECO:0000259" key="14">
    <source>
        <dbReference type="Pfam" id="PF07730"/>
    </source>
</evidence>
<dbReference type="SUPFAM" id="SSF55874">
    <property type="entry name" value="ATPase domain of HSP90 chaperone/DNA topoisomerase II/histidine kinase"/>
    <property type="match status" value="1"/>
</dbReference>
<feature type="transmembrane region" description="Helical" evidence="11">
    <location>
        <begin position="101"/>
        <end position="120"/>
    </location>
</feature>
<keyword evidence="6 15" id="KW-0418">Kinase</keyword>
<gene>
    <name evidence="15" type="ORF">QLQ12_11950</name>
</gene>
<feature type="chain" id="PRO_5046233717" description="histidine kinase" evidence="12">
    <location>
        <begin position="26"/>
        <end position="430"/>
    </location>
</feature>
<keyword evidence="3" id="KW-0597">Phosphoprotein</keyword>
<dbReference type="InterPro" id="IPR011712">
    <property type="entry name" value="Sig_transdc_His_kin_sub3_dim/P"/>
</dbReference>
<feature type="signal peptide" evidence="12">
    <location>
        <begin position="1"/>
        <end position="25"/>
    </location>
</feature>
<dbReference type="Gene3D" id="1.20.5.1930">
    <property type="match status" value="1"/>
</dbReference>
<reference evidence="15 16" key="1">
    <citation type="submission" date="2023-05" db="EMBL/GenBank/DDBJ databases">
        <title>Actinoplanes sp. NEAU-A12 genome sequencing.</title>
        <authorList>
            <person name="Wang Z.-S."/>
        </authorList>
    </citation>
    <scope>NUCLEOTIDE SEQUENCE [LARGE SCALE GENOMIC DNA]</scope>
    <source>
        <strain evidence="15 16">NEAU-A12</strain>
    </source>
</reference>
<feature type="transmembrane region" description="Helical" evidence="11">
    <location>
        <begin position="126"/>
        <end position="143"/>
    </location>
</feature>
<dbReference type="CDD" id="cd16917">
    <property type="entry name" value="HATPase_UhpB-NarQ-NarX-like"/>
    <property type="match status" value="1"/>
</dbReference>
<evidence type="ECO:0000313" key="16">
    <source>
        <dbReference type="Proteomes" id="UP001241758"/>
    </source>
</evidence>
<dbReference type="PANTHER" id="PTHR24421:SF10">
    <property type="entry name" value="NITRATE_NITRITE SENSOR PROTEIN NARQ"/>
    <property type="match status" value="1"/>
</dbReference>
<evidence type="ECO:0000256" key="3">
    <source>
        <dbReference type="ARBA" id="ARBA00022553"/>
    </source>
</evidence>
<comment type="caution">
    <text evidence="15">The sequence shown here is derived from an EMBL/GenBank/DDBJ whole genome shotgun (WGS) entry which is preliminary data.</text>
</comment>
<dbReference type="Pfam" id="PF02518">
    <property type="entry name" value="HATPase_c"/>
    <property type="match status" value="1"/>
</dbReference>
<evidence type="ECO:0000256" key="7">
    <source>
        <dbReference type="ARBA" id="ARBA00022840"/>
    </source>
</evidence>
<evidence type="ECO:0000256" key="11">
    <source>
        <dbReference type="SAM" id="Phobius"/>
    </source>
</evidence>
<dbReference type="InterPro" id="IPR050482">
    <property type="entry name" value="Sensor_HK_TwoCompSys"/>
</dbReference>
<dbReference type="EC" id="2.7.13.3" evidence="2"/>
<protein>
    <recommendedName>
        <fullName evidence="2">histidine kinase</fullName>
        <ecNumber evidence="2">2.7.13.3</ecNumber>
    </recommendedName>
</protein>